<dbReference type="Ensembl" id="ENSSBOT00000041809.1">
    <property type="protein sequence ID" value="ENSSBOP00000024945.1"/>
    <property type="gene ID" value="ENSSBOG00000028944.1"/>
</dbReference>
<dbReference type="OMA" id="RDYINVP"/>
<dbReference type="GO" id="GO:0006955">
    <property type="term" value="P:immune response"/>
    <property type="evidence" value="ECO:0007669"/>
    <property type="project" value="InterPro"/>
</dbReference>
<evidence type="ECO:0000313" key="3">
    <source>
        <dbReference type="Ensembl" id="ENSSBOP00000024945.1"/>
    </source>
</evidence>
<dbReference type="InterPro" id="IPR031393">
    <property type="entry name" value="LAX"/>
</dbReference>
<feature type="transmembrane region" description="Helical" evidence="2">
    <location>
        <begin position="38"/>
        <end position="61"/>
    </location>
</feature>
<keyword evidence="4" id="KW-1185">Reference proteome</keyword>
<name>A0A2K6TZ74_SAIBB</name>
<organism evidence="3 4">
    <name type="scientific">Saimiri boliviensis boliviensis</name>
    <name type="common">Bolivian squirrel monkey</name>
    <dbReference type="NCBI Taxonomy" id="39432"/>
    <lineage>
        <taxon>Eukaryota</taxon>
        <taxon>Metazoa</taxon>
        <taxon>Chordata</taxon>
        <taxon>Craniata</taxon>
        <taxon>Vertebrata</taxon>
        <taxon>Euteleostomi</taxon>
        <taxon>Mammalia</taxon>
        <taxon>Eutheria</taxon>
        <taxon>Euarchontoglires</taxon>
        <taxon>Primates</taxon>
        <taxon>Haplorrhini</taxon>
        <taxon>Platyrrhini</taxon>
        <taxon>Cebidae</taxon>
        <taxon>Saimiriinae</taxon>
        <taxon>Saimiri</taxon>
    </lineage>
</organism>
<keyword evidence="2" id="KW-1133">Transmembrane helix</keyword>
<accession>A0A2K6TZ74</accession>
<dbReference type="OrthoDB" id="9449526at2759"/>
<dbReference type="Pfam" id="PF15681">
    <property type="entry name" value="LAX"/>
    <property type="match status" value="1"/>
</dbReference>
<feature type="compositionally biased region" description="Basic and acidic residues" evidence="1">
    <location>
        <begin position="321"/>
        <end position="330"/>
    </location>
</feature>
<evidence type="ECO:0000256" key="1">
    <source>
        <dbReference type="SAM" id="MobiDB-lite"/>
    </source>
</evidence>
<dbReference type="GO" id="GO:0005886">
    <property type="term" value="C:plasma membrane"/>
    <property type="evidence" value="ECO:0007669"/>
    <property type="project" value="TreeGrafter"/>
</dbReference>
<dbReference type="Proteomes" id="UP000233220">
    <property type="component" value="Unplaced"/>
</dbReference>
<feature type="region of interest" description="Disordered" evidence="1">
    <location>
        <begin position="346"/>
        <end position="397"/>
    </location>
</feature>
<keyword evidence="2" id="KW-0812">Transmembrane</keyword>
<sequence>MFPPEGRGHRFSLSHLTRRHHVRTRLATSRNKDQISSIFSGFLGLLTILLVVAVFCILWNWNKRKKRQVPYLRVTVMPLLTLPQTRQRAKNIYDILPWGQEELGRHQSRGIRIFSTESLLSRNSESPEHVPSQAGNPSPENRAHIHAMEYAVGIYDNALVPRMCGNLTPSAHCVNVGASRDCISISSEDSHDYVNVPTAEEIAETPASTKSPSRNVCALPSTQKLEEFSEERDEGCGDVGDCTRFHCPGTEGHDSLSDGEGSSQTSNDYVNMTGLDLSGIQERQLWVAFQCGRDYENVPAADPSRSQQQAEKDVPSSNTCHVEDKTDDPGTHVQCVKRTILASGDYGAFQPFTQSEDSEMEPREEETSNEDSNDYENVLTAKLEGRDSEQGPGSQLLPDELICRYPAVKPHEVVYPVGSLATAESTADP</sequence>
<dbReference type="GO" id="GO:0035556">
    <property type="term" value="P:intracellular signal transduction"/>
    <property type="evidence" value="ECO:0007669"/>
    <property type="project" value="TreeGrafter"/>
</dbReference>
<feature type="region of interest" description="Disordered" evidence="1">
    <location>
        <begin position="298"/>
        <end position="330"/>
    </location>
</feature>
<feature type="compositionally biased region" description="Acidic residues" evidence="1">
    <location>
        <begin position="356"/>
        <end position="374"/>
    </location>
</feature>
<dbReference type="GO" id="GO:0050868">
    <property type="term" value="P:negative regulation of T cell activation"/>
    <property type="evidence" value="ECO:0007669"/>
    <property type="project" value="TreeGrafter"/>
</dbReference>
<dbReference type="GO" id="GO:0046649">
    <property type="term" value="P:lymphocyte activation"/>
    <property type="evidence" value="ECO:0007669"/>
    <property type="project" value="TreeGrafter"/>
</dbReference>
<evidence type="ECO:0000313" key="4">
    <source>
        <dbReference type="Proteomes" id="UP000233220"/>
    </source>
</evidence>
<proteinExistence type="predicted"/>
<protein>
    <submittedName>
        <fullName evidence="3">Lymphocyte transmembrane adaptor 1</fullName>
    </submittedName>
</protein>
<dbReference type="CTD" id="54900"/>
<reference evidence="3" key="1">
    <citation type="submission" date="2025-08" db="UniProtKB">
        <authorList>
            <consortium name="Ensembl"/>
        </authorList>
    </citation>
    <scope>IDENTIFICATION</scope>
</reference>
<evidence type="ECO:0000256" key="2">
    <source>
        <dbReference type="SAM" id="Phobius"/>
    </source>
</evidence>
<keyword evidence="2" id="KW-0472">Membrane</keyword>
<reference evidence="3" key="2">
    <citation type="submission" date="2025-09" db="UniProtKB">
        <authorList>
            <consortium name="Ensembl"/>
        </authorList>
    </citation>
    <scope>IDENTIFICATION</scope>
</reference>
<dbReference type="PANTHER" id="PTHR24091">
    <property type="entry name" value="LYMPHOCYTE TRANSMEMBRANE ADAPTER 1"/>
    <property type="match status" value="1"/>
</dbReference>
<dbReference type="PANTHER" id="PTHR24091:SF0">
    <property type="entry name" value="LYMPHOCYTE TRANSMEMBRANE ADAPTER 1"/>
    <property type="match status" value="1"/>
</dbReference>
<dbReference type="GO" id="GO:0050851">
    <property type="term" value="P:antigen receptor-mediated signaling pathway"/>
    <property type="evidence" value="ECO:0007669"/>
    <property type="project" value="TreeGrafter"/>
</dbReference>
<dbReference type="GeneTree" id="ENSGT00390000014063"/>
<dbReference type="AlphaFoldDB" id="A0A2K6TZ74"/>
<feature type="region of interest" description="Disordered" evidence="1">
    <location>
        <begin position="120"/>
        <end position="140"/>
    </location>
</feature>
<feature type="compositionally biased region" description="Polar residues" evidence="1">
    <location>
        <begin position="304"/>
        <end position="320"/>
    </location>
</feature>
<gene>
    <name evidence="3" type="primary">LAX1</name>
</gene>